<dbReference type="EC" id="1.-.-.-" evidence="7"/>
<evidence type="ECO:0000256" key="4">
    <source>
        <dbReference type="ARBA" id="ARBA00022857"/>
    </source>
</evidence>
<evidence type="ECO:0000256" key="8">
    <source>
        <dbReference type="PIRSR" id="PIRSR000232-1"/>
    </source>
</evidence>
<dbReference type="InterPro" id="IPR026021">
    <property type="entry name" value="YdjA-like"/>
</dbReference>
<dbReference type="EMBL" id="QNRT01000002">
    <property type="protein sequence ID" value="RBP51458.1"/>
    <property type="molecule type" value="Genomic_DNA"/>
</dbReference>
<accession>A0A395JPF3</accession>
<sequence length="189" mass="20496">MDALHALHTRSSANLLCEPGPSKLQIDNIVKAGLRACDHRCLRPWRYLIIQGSARDSFGDLMVDVLQARDGAALDEKTKEKVKGKPQRAPTILVVIAKLTPHPSVPEIEQLLSAGASAQMMMTAAYAQGVGAIWRSGGIMFEEGLRQGLGLSENERLIGFIYLGTPKVSKPAPELDPDDFLSAWPAIPD</sequence>
<keyword evidence="2 7" id="KW-0285">Flavoprotein</keyword>
<evidence type="ECO:0000256" key="3">
    <source>
        <dbReference type="ARBA" id="ARBA00022643"/>
    </source>
</evidence>
<feature type="binding site" description="in other chain" evidence="8">
    <location>
        <begin position="10"/>
        <end position="12"/>
    </location>
    <ligand>
        <name>FMN</name>
        <dbReference type="ChEBI" id="CHEBI:58210"/>
        <note>ligand shared between dimeric partners</note>
    </ligand>
</feature>
<proteinExistence type="inferred from homology"/>
<comment type="similarity">
    <text evidence="1 7">Belongs to the nitroreductase family.</text>
</comment>
<dbReference type="Proteomes" id="UP000253083">
    <property type="component" value="Unassembled WGS sequence"/>
</dbReference>
<keyword evidence="11" id="KW-1185">Reference proteome</keyword>
<keyword evidence="5 7" id="KW-0560">Oxidoreductase</keyword>
<dbReference type="InterPro" id="IPR000415">
    <property type="entry name" value="Nitroreductase-like"/>
</dbReference>
<dbReference type="PANTHER" id="PTHR43821">
    <property type="entry name" value="NAD(P)H NITROREDUCTASE YDJA-RELATED"/>
    <property type="match status" value="1"/>
</dbReference>
<dbReference type="Gene3D" id="3.40.109.10">
    <property type="entry name" value="NADH Oxidase"/>
    <property type="match status" value="1"/>
</dbReference>
<organism evidence="10 11">
    <name type="scientific">Arenicella xantha</name>
    <dbReference type="NCBI Taxonomy" id="644221"/>
    <lineage>
        <taxon>Bacteria</taxon>
        <taxon>Pseudomonadati</taxon>
        <taxon>Pseudomonadota</taxon>
        <taxon>Gammaproteobacteria</taxon>
        <taxon>Arenicellales</taxon>
        <taxon>Arenicellaceae</taxon>
        <taxon>Arenicella</taxon>
    </lineage>
</organism>
<gene>
    <name evidence="10" type="ORF">DFR28_102887</name>
</gene>
<feature type="binding site" evidence="8">
    <location>
        <position position="35"/>
    </location>
    <ligand>
        <name>FMN</name>
        <dbReference type="ChEBI" id="CHEBI:58210"/>
        <note>ligand shared between dimeric partners</note>
    </ligand>
</feature>
<name>A0A395JPF3_9GAMM</name>
<dbReference type="InterPro" id="IPR029479">
    <property type="entry name" value="Nitroreductase"/>
</dbReference>
<evidence type="ECO:0000256" key="7">
    <source>
        <dbReference type="PIRNR" id="PIRNR000232"/>
    </source>
</evidence>
<comment type="cofactor">
    <cofactor evidence="8">
        <name>FMN</name>
        <dbReference type="ChEBI" id="CHEBI:58210"/>
    </cofactor>
    <text evidence="8">Binds 1 FMN per subunit.</text>
</comment>
<feature type="binding site" evidence="8">
    <location>
        <position position="39"/>
    </location>
    <ligand>
        <name>FMN</name>
        <dbReference type="ChEBI" id="CHEBI:58210"/>
        <note>ligand shared between dimeric partners</note>
    </ligand>
</feature>
<feature type="domain" description="Nitroreductase" evidence="9">
    <location>
        <begin position="14"/>
        <end position="164"/>
    </location>
</feature>
<keyword evidence="3 7" id="KW-0288">FMN</keyword>
<dbReference type="PANTHER" id="PTHR43821:SF1">
    <property type="entry name" value="NAD(P)H NITROREDUCTASE YDJA-RELATED"/>
    <property type="match status" value="1"/>
</dbReference>
<dbReference type="PIRSF" id="PIRSF000232">
    <property type="entry name" value="YdjA"/>
    <property type="match status" value="1"/>
</dbReference>
<dbReference type="RefSeq" id="WP_113954225.1">
    <property type="nucleotide sequence ID" value="NZ_QNRT01000002.1"/>
</dbReference>
<evidence type="ECO:0000256" key="5">
    <source>
        <dbReference type="ARBA" id="ARBA00023002"/>
    </source>
</evidence>
<dbReference type="AlphaFoldDB" id="A0A395JPF3"/>
<dbReference type="Pfam" id="PF00881">
    <property type="entry name" value="Nitroreductase"/>
    <property type="match status" value="1"/>
</dbReference>
<dbReference type="InterPro" id="IPR052530">
    <property type="entry name" value="NAD(P)H_nitroreductase"/>
</dbReference>
<dbReference type="FunCoup" id="A0A395JPF3">
    <property type="interactions" value="130"/>
</dbReference>
<evidence type="ECO:0000256" key="6">
    <source>
        <dbReference type="ARBA" id="ARBA00023027"/>
    </source>
</evidence>
<dbReference type="CDD" id="cd02135">
    <property type="entry name" value="YdjA-like"/>
    <property type="match status" value="1"/>
</dbReference>
<evidence type="ECO:0000256" key="2">
    <source>
        <dbReference type="ARBA" id="ARBA00022630"/>
    </source>
</evidence>
<dbReference type="InParanoid" id="A0A395JPF3"/>
<keyword evidence="6 7" id="KW-0520">NAD</keyword>
<dbReference type="OrthoDB" id="9804207at2"/>
<evidence type="ECO:0000256" key="1">
    <source>
        <dbReference type="ARBA" id="ARBA00007118"/>
    </source>
</evidence>
<dbReference type="GO" id="GO:0016491">
    <property type="term" value="F:oxidoreductase activity"/>
    <property type="evidence" value="ECO:0007669"/>
    <property type="project" value="UniProtKB-UniRule"/>
</dbReference>
<evidence type="ECO:0000313" key="11">
    <source>
        <dbReference type="Proteomes" id="UP000253083"/>
    </source>
</evidence>
<evidence type="ECO:0000313" key="10">
    <source>
        <dbReference type="EMBL" id="RBP51458.1"/>
    </source>
</evidence>
<reference evidence="10 11" key="1">
    <citation type="submission" date="2018-06" db="EMBL/GenBank/DDBJ databases">
        <title>Genomic Encyclopedia of Type Strains, Phase IV (KMG-IV): sequencing the most valuable type-strain genomes for metagenomic binning, comparative biology and taxonomic classification.</title>
        <authorList>
            <person name="Goeker M."/>
        </authorList>
    </citation>
    <scope>NUCLEOTIDE SEQUENCE [LARGE SCALE GENOMIC DNA]</scope>
    <source>
        <strain evidence="10 11">DSM 24032</strain>
    </source>
</reference>
<feature type="binding site" description="in other chain" evidence="8">
    <location>
        <begin position="134"/>
        <end position="136"/>
    </location>
    <ligand>
        <name>FMN</name>
        <dbReference type="ChEBI" id="CHEBI:58210"/>
        <note>ligand shared between dimeric partners</note>
    </ligand>
</feature>
<keyword evidence="4 7" id="KW-0521">NADP</keyword>
<dbReference type="SUPFAM" id="SSF55469">
    <property type="entry name" value="FMN-dependent nitroreductase-like"/>
    <property type="match status" value="1"/>
</dbReference>
<protein>
    <recommendedName>
        <fullName evidence="7">Putative NAD(P)H nitroreductase</fullName>
        <ecNumber evidence="7">1.-.-.-</ecNumber>
    </recommendedName>
</protein>
<evidence type="ECO:0000259" key="9">
    <source>
        <dbReference type="Pfam" id="PF00881"/>
    </source>
</evidence>
<comment type="caution">
    <text evidence="10">The sequence shown here is derived from an EMBL/GenBank/DDBJ whole genome shotgun (WGS) entry which is preliminary data.</text>
</comment>